<evidence type="ECO:0008006" key="3">
    <source>
        <dbReference type="Google" id="ProtNLM"/>
    </source>
</evidence>
<keyword evidence="2" id="KW-1185">Reference proteome</keyword>
<comment type="caution">
    <text evidence="1">The sequence shown here is derived from an EMBL/GenBank/DDBJ whole genome shotgun (WGS) entry which is preliminary data.</text>
</comment>
<proteinExistence type="predicted"/>
<name>A0A5M4B316_9BACT</name>
<dbReference type="AlphaFoldDB" id="A0A5M4B316"/>
<evidence type="ECO:0000313" key="1">
    <source>
        <dbReference type="EMBL" id="GET34318.1"/>
    </source>
</evidence>
<dbReference type="RefSeq" id="WP_025864636.1">
    <property type="nucleotide sequence ID" value="NZ_BLAX01000001.1"/>
</dbReference>
<reference evidence="1 2" key="1">
    <citation type="submission" date="2019-10" db="EMBL/GenBank/DDBJ databases">
        <title>Prolixibacter strains distinguished by the presence of nitrate reductase genes were adept at nitrate-dependent anaerobic corrosion of metallic iron and carbon steel.</title>
        <authorList>
            <person name="Iino T."/>
            <person name="Shono N."/>
            <person name="Ito K."/>
            <person name="Nakamura R."/>
            <person name="Sueoka K."/>
            <person name="Harayama S."/>
            <person name="Ohkuma M."/>
        </authorList>
    </citation>
    <scope>NUCLEOTIDE SEQUENCE [LARGE SCALE GENOMIC DNA]</scope>
    <source>
        <strain evidence="1 2">JCM 13498</strain>
    </source>
</reference>
<organism evidence="1 2">
    <name type="scientific">Prolixibacter bellariivorans</name>
    <dbReference type="NCBI Taxonomy" id="314319"/>
    <lineage>
        <taxon>Bacteria</taxon>
        <taxon>Pseudomonadati</taxon>
        <taxon>Bacteroidota</taxon>
        <taxon>Bacteroidia</taxon>
        <taxon>Marinilabiliales</taxon>
        <taxon>Prolixibacteraceae</taxon>
        <taxon>Prolixibacter</taxon>
    </lineage>
</organism>
<dbReference type="OrthoDB" id="1122613at2"/>
<dbReference type="EMBL" id="BLAX01000001">
    <property type="protein sequence ID" value="GET34318.1"/>
    <property type="molecule type" value="Genomic_DNA"/>
</dbReference>
<evidence type="ECO:0000313" key="2">
    <source>
        <dbReference type="Proteomes" id="UP000391834"/>
    </source>
</evidence>
<accession>A0A5M4B316</accession>
<gene>
    <name evidence="1" type="ORF">PbJCM13498_31810</name>
</gene>
<protein>
    <recommendedName>
        <fullName evidence="3">General stress protein CsbD</fullName>
    </recommendedName>
</protein>
<dbReference type="Proteomes" id="UP000391834">
    <property type="component" value="Unassembled WGS sequence"/>
</dbReference>
<sequence>MSTDFDINKWNSIQMDLKRKYPQLTNADLMWRHETKEDFFKILAVKLKLSRRELEKMIASL</sequence>